<organism evidence="9 10">
    <name type="scientific">Phaedon cochleariae</name>
    <name type="common">Mustard beetle</name>
    <dbReference type="NCBI Taxonomy" id="80249"/>
    <lineage>
        <taxon>Eukaryota</taxon>
        <taxon>Metazoa</taxon>
        <taxon>Ecdysozoa</taxon>
        <taxon>Arthropoda</taxon>
        <taxon>Hexapoda</taxon>
        <taxon>Insecta</taxon>
        <taxon>Pterygota</taxon>
        <taxon>Neoptera</taxon>
        <taxon>Endopterygota</taxon>
        <taxon>Coleoptera</taxon>
        <taxon>Polyphaga</taxon>
        <taxon>Cucujiformia</taxon>
        <taxon>Chrysomeloidea</taxon>
        <taxon>Chrysomelidae</taxon>
        <taxon>Chrysomelinae</taxon>
        <taxon>Chrysomelini</taxon>
        <taxon>Phaedon</taxon>
    </lineage>
</organism>
<proteinExistence type="inferred from homology"/>
<dbReference type="CDD" id="cd22999">
    <property type="entry name" value="SAP_SLX4"/>
    <property type="match status" value="1"/>
</dbReference>
<keyword evidence="3" id="KW-0227">DNA damage</keyword>
<feature type="region of interest" description="Disordered" evidence="8">
    <location>
        <begin position="292"/>
        <end position="335"/>
    </location>
</feature>
<dbReference type="Proteomes" id="UP001153737">
    <property type="component" value="Chromosome 1"/>
</dbReference>
<name>A0A9N9SCR1_PHACE</name>
<evidence type="ECO:0000256" key="6">
    <source>
        <dbReference type="ARBA" id="ARBA00023242"/>
    </source>
</evidence>
<evidence type="ECO:0000256" key="8">
    <source>
        <dbReference type="SAM" id="MobiDB-lite"/>
    </source>
</evidence>
<comment type="similarity">
    <text evidence="2">Belongs to the SLX4 family.</text>
</comment>
<dbReference type="Pfam" id="PF09494">
    <property type="entry name" value="Slx4"/>
    <property type="match status" value="1"/>
</dbReference>
<dbReference type="OrthoDB" id="5576441at2759"/>
<feature type="compositionally biased region" description="Polar residues" evidence="8">
    <location>
        <begin position="315"/>
        <end position="335"/>
    </location>
</feature>
<evidence type="ECO:0000256" key="1">
    <source>
        <dbReference type="ARBA" id="ARBA00004123"/>
    </source>
</evidence>
<dbReference type="EMBL" id="OU896707">
    <property type="protein sequence ID" value="CAG9813565.1"/>
    <property type="molecule type" value="Genomic_DNA"/>
</dbReference>
<gene>
    <name evidence="9" type="ORF">PHAECO_LOCUS860</name>
</gene>
<evidence type="ECO:0000256" key="7">
    <source>
        <dbReference type="ARBA" id="ARBA00029496"/>
    </source>
</evidence>
<keyword evidence="6" id="KW-0539">Nucleus</keyword>
<dbReference type="GO" id="GO:0033557">
    <property type="term" value="C:Slx1-Slx4 complex"/>
    <property type="evidence" value="ECO:0007669"/>
    <property type="project" value="InterPro"/>
</dbReference>
<feature type="compositionally biased region" description="Basic residues" evidence="8">
    <location>
        <begin position="713"/>
        <end position="725"/>
    </location>
</feature>
<feature type="region of interest" description="Disordered" evidence="8">
    <location>
        <begin position="75"/>
        <end position="107"/>
    </location>
</feature>
<evidence type="ECO:0000256" key="5">
    <source>
        <dbReference type="ARBA" id="ARBA00023204"/>
    </source>
</evidence>
<feature type="compositionally biased region" description="Basic residues" evidence="8">
    <location>
        <begin position="89"/>
        <end position="100"/>
    </location>
</feature>
<dbReference type="AlphaFoldDB" id="A0A9N9SCR1"/>
<reference evidence="9" key="2">
    <citation type="submission" date="2022-10" db="EMBL/GenBank/DDBJ databases">
        <authorList>
            <consortium name="ENA_rothamsted_submissions"/>
            <consortium name="culmorum"/>
            <person name="King R."/>
        </authorList>
    </citation>
    <scope>NUCLEOTIDE SEQUENCE</scope>
</reference>
<evidence type="ECO:0000256" key="4">
    <source>
        <dbReference type="ARBA" id="ARBA00023172"/>
    </source>
</evidence>
<comment type="subcellular location">
    <subcellularLocation>
        <location evidence="1">Nucleus</location>
    </subcellularLocation>
</comment>
<feature type="compositionally biased region" description="Polar residues" evidence="8">
    <location>
        <begin position="1"/>
        <end position="10"/>
    </location>
</feature>
<feature type="compositionally biased region" description="Polar residues" evidence="8">
    <location>
        <begin position="728"/>
        <end position="748"/>
    </location>
</feature>
<dbReference type="PANTHER" id="PTHR21541">
    <property type="entry name" value="BTB POZ DOMAIN CONTAINING 12"/>
    <property type="match status" value="1"/>
</dbReference>
<feature type="compositionally biased region" description="Acidic residues" evidence="8">
    <location>
        <begin position="692"/>
        <end position="703"/>
    </location>
</feature>
<keyword evidence="5" id="KW-0234">DNA repair</keyword>
<feature type="region of interest" description="Disordered" evidence="8">
    <location>
        <begin position="686"/>
        <end position="748"/>
    </location>
</feature>
<protein>
    <recommendedName>
        <fullName evidence="7">Structure-specific endonuclease subunit SLX4</fullName>
    </recommendedName>
</protein>
<feature type="compositionally biased region" description="Basic and acidic residues" evidence="8">
    <location>
        <begin position="801"/>
        <end position="818"/>
    </location>
</feature>
<dbReference type="InterPro" id="IPR018574">
    <property type="entry name" value="Structure-sp_endonuc_su_Slx4"/>
</dbReference>
<accession>A0A9N9SCR1</accession>
<dbReference type="GO" id="GO:0006281">
    <property type="term" value="P:DNA repair"/>
    <property type="evidence" value="ECO:0007669"/>
    <property type="project" value="UniProtKB-KW"/>
</dbReference>
<keyword evidence="10" id="KW-1185">Reference proteome</keyword>
<feature type="compositionally biased region" description="Polar residues" evidence="8">
    <location>
        <begin position="18"/>
        <end position="41"/>
    </location>
</feature>
<keyword evidence="4" id="KW-0233">DNA recombination</keyword>
<dbReference type="PANTHER" id="PTHR21541:SF3">
    <property type="entry name" value="STRUCTURE-SPECIFIC ENDONUCLEASE SUBUNIT SLX4"/>
    <property type="match status" value="1"/>
</dbReference>
<feature type="region of interest" description="Disordered" evidence="8">
    <location>
        <begin position="595"/>
        <end position="614"/>
    </location>
</feature>
<feature type="compositionally biased region" description="Basic and acidic residues" evidence="8">
    <location>
        <begin position="292"/>
        <end position="314"/>
    </location>
</feature>
<evidence type="ECO:0000313" key="10">
    <source>
        <dbReference type="Proteomes" id="UP001153737"/>
    </source>
</evidence>
<feature type="region of interest" description="Disordered" evidence="8">
    <location>
        <begin position="1"/>
        <end position="43"/>
    </location>
</feature>
<feature type="region of interest" description="Disordered" evidence="8">
    <location>
        <begin position="801"/>
        <end position="824"/>
    </location>
</feature>
<evidence type="ECO:0000256" key="2">
    <source>
        <dbReference type="ARBA" id="ARBA00006661"/>
    </source>
</evidence>
<dbReference type="GO" id="GO:0000712">
    <property type="term" value="P:resolution of meiotic recombination intermediates"/>
    <property type="evidence" value="ECO:0007669"/>
    <property type="project" value="TreeGrafter"/>
</dbReference>
<evidence type="ECO:0000256" key="3">
    <source>
        <dbReference type="ARBA" id="ARBA00022763"/>
    </source>
</evidence>
<sequence length="959" mass="108312">MKKNQLNNHGSVKHSFHNLMSNPKASSSTSTRNNVSEQSDYFESPYKGSLGEIKCISLGNDSDDFRTLKNPVRKVPKVSQKEPVTSATIKRKTTSTKKTRSGSIQKSTKDNFKNLDVNSEHLQMAIALSNSTLALEYPERFRKNKEPDFPTFLSPEKIPKHGTILERYGFKSSKTKDSAFQMAFVEEPKKRKNYSKFRFITPVLHTRTEEDRQSLINTKVSMIISQQRCSTFECTHTLPETLHSFVLQSYHSQGRQIFNVDLENYYCSSLGLPSSKSVYGCLLKNWDEIPGRDRTPGKHTKNLDHNKEYSEGKSNKLSTLEGNVPSDSKTTSSTIPDMKLGLDSSVYNNINKDVSTLISTDSGIEYSDGFCQYSQDPSHVLEDTKEICQENQGEGELVDLTQSSNSNETNLYQITNVENYPGLDHFQIPDFSVNASEISSSKNLNTGESLPKLSDSSIQNLTQKSQYFENKMEVCMENILDEESDKSNKSPLPSHYCQDLSTSINKSDVVSDEKIDSPNSMLSGVSGITDAEDHQNNEIEIMKENSIIFEKPNRTSLYSGDSNHSRKSSEMYDYNCTNSLNVTDYVTQMLNSQVDQSEVQENHENEDDSLSQVSSSQTSIIISDEELNYSSFHSAEQRNKDFYNLDNPDTNLVDEADFSYGNISSIHKGLKEKYLSKLSETGRKENKLELPMTEEAEPIEETTDILTNDVGNKSRKSKRSRRKKGGSTNSSPAKLNQSKNVSTPDNNMIIKTQNVTPMADYDQMDTPKIRKELDKFGFKPLRKPKGIKLLKYIYESTHPVVRSEESSTSDRDDEEKACKKPRTISPSGSVPVELGIFPTELVISHFFSDNPKDFIFGKCKASSKIPTCQIPLQVAWYNFVSSNPQLHNNILLYEPLHLEVIHSMLNEQSGCTFHLKDLVTFLDKKCITFRTAQTISSKRKDQKAKRTQKGEKACISDVC</sequence>
<reference evidence="9" key="1">
    <citation type="submission" date="2022-01" db="EMBL/GenBank/DDBJ databases">
        <authorList>
            <person name="King R."/>
        </authorList>
    </citation>
    <scope>NUCLEOTIDE SEQUENCE</scope>
</reference>
<evidence type="ECO:0000313" key="9">
    <source>
        <dbReference type="EMBL" id="CAG9813565.1"/>
    </source>
</evidence>
<dbReference type="GO" id="GO:0006260">
    <property type="term" value="P:DNA replication"/>
    <property type="evidence" value="ECO:0007669"/>
    <property type="project" value="InterPro"/>
</dbReference>